<comment type="caution">
    <text evidence="11">The sequence shown here is derived from an EMBL/GenBank/DDBJ whole genome shotgun (WGS) entry which is preliminary data.</text>
</comment>
<dbReference type="InterPro" id="IPR027417">
    <property type="entry name" value="P-loop_NTPase"/>
</dbReference>
<keyword evidence="4" id="KW-0548">Nucleotidyltransferase</keyword>
<evidence type="ECO:0000256" key="8">
    <source>
        <dbReference type="ARBA" id="ARBA00049244"/>
    </source>
</evidence>
<organism evidence="11 12">
    <name type="scientific">Candidatus Falkowbacteria bacterium CG1_02_37_44</name>
    <dbReference type="NCBI Taxonomy" id="1805146"/>
    <lineage>
        <taxon>Bacteria</taxon>
        <taxon>Candidatus Falkowiibacteriota</taxon>
    </lineage>
</organism>
<dbReference type="AlphaFoldDB" id="A0A1J4T7E8"/>
<evidence type="ECO:0000256" key="1">
    <source>
        <dbReference type="ARBA" id="ARBA00012417"/>
    </source>
</evidence>
<dbReference type="Gene3D" id="1.10.8.60">
    <property type="match status" value="1"/>
</dbReference>
<dbReference type="InterPro" id="IPR048466">
    <property type="entry name" value="DNA_pol3_delta-like_C"/>
</dbReference>
<dbReference type="NCBIfam" id="TIGR01128">
    <property type="entry name" value="holA"/>
    <property type="match status" value="1"/>
</dbReference>
<dbReference type="InterPro" id="IPR008921">
    <property type="entry name" value="DNA_pol3_clamp-load_cplx_C"/>
</dbReference>
<dbReference type="Gene3D" id="1.20.272.10">
    <property type="match status" value="1"/>
</dbReference>
<evidence type="ECO:0000256" key="5">
    <source>
        <dbReference type="ARBA" id="ARBA00022705"/>
    </source>
</evidence>
<dbReference type="Proteomes" id="UP000183192">
    <property type="component" value="Unassembled WGS sequence"/>
</dbReference>
<dbReference type="SUPFAM" id="SSF48019">
    <property type="entry name" value="post-AAA+ oligomerization domain-like"/>
    <property type="match status" value="1"/>
</dbReference>
<dbReference type="Gene3D" id="3.40.50.300">
    <property type="entry name" value="P-loop containing nucleotide triphosphate hydrolases"/>
    <property type="match status" value="1"/>
</dbReference>
<dbReference type="GO" id="GO:0003887">
    <property type="term" value="F:DNA-directed DNA polymerase activity"/>
    <property type="evidence" value="ECO:0007669"/>
    <property type="project" value="UniProtKB-KW"/>
</dbReference>
<evidence type="ECO:0000256" key="6">
    <source>
        <dbReference type="ARBA" id="ARBA00022932"/>
    </source>
</evidence>
<evidence type="ECO:0000256" key="3">
    <source>
        <dbReference type="ARBA" id="ARBA00022679"/>
    </source>
</evidence>
<dbReference type="Pfam" id="PF21694">
    <property type="entry name" value="DNA_pol3_delta_C"/>
    <property type="match status" value="1"/>
</dbReference>
<dbReference type="EC" id="2.7.7.7" evidence="1"/>
<sequence length="331" mass="37789">MIIFLYGPDTFRSRQKLNDIKKFFLIKVDPTGNSLTNVDGAKATMENISEAVGPASLLSRRRMIIVENLFLNKNQLIYDQFYKYLKKRPDNNDNIIVIWESIESGEKLIKVKSNLFKYLKQQKFAEEFKLLSNSQATAWAKKEIVRRGGQITYQAAMALTSLLGSDLWQISNEIDKLINYKLGQKLNLSDNAPIASIEIKDVNQLVKGQFDENIFVLTDAIINKNKLLAVRLFTEQIETGLADGYLLTMIIRQFRILLQVRQALDSGLTSRKIINLLKLHPFVLQKSIAQVRNFSLSFLKDMLSRLAVIDFKIKTGQADAKTLLTLLIINI</sequence>
<reference evidence="11 12" key="1">
    <citation type="journal article" date="2016" name="Environ. Microbiol.">
        <title>Genomic resolution of a cold subsurface aquifer community provides metabolic insights for novel microbes adapted to high CO concentrations.</title>
        <authorList>
            <person name="Probst A.J."/>
            <person name="Castelle C.J."/>
            <person name="Singh A."/>
            <person name="Brown C.T."/>
            <person name="Anantharaman K."/>
            <person name="Sharon I."/>
            <person name="Hug L.A."/>
            <person name="Burstein D."/>
            <person name="Emerson J.B."/>
            <person name="Thomas B.C."/>
            <person name="Banfield J.F."/>
        </authorList>
    </citation>
    <scope>NUCLEOTIDE SEQUENCE [LARGE SCALE GENOMIC DNA]</scope>
    <source>
        <strain evidence="11">CG1_02_37_44</strain>
    </source>
</reference>
<keyword evidence="6" id="KW-0239">DNA-directed DNA polymerase</keyword>
<dbReference type="GO" id="GO:0003677">
    <property type="term" value="F:DNA binding"/>
    <property type="evidence" value="ECO:0007669"/>
    <property type="project" value="InterPro"/>
</dbReference>
<dbReference type="PANTHER" id="PTHR34388:SF1">
    <property type="entry name" value="DNA POLYMERASE III SUBUNIT DELTA"/>
    <property type="match status" value="1"/>
</dbReference>
<proteinExistence type="inferred from homology"/>
<evidence type="ECO:0000256" key="7">
    <source>
        <dbReference type="ARBA" id="ARBA00034754"/>
    </source>
</evidence>
<dbReference type="GO" id="GO:0009360">
    <property type="term" value="C:DNA polymerase III complex"/>
    <property type="evidence" value="ECO:0007669"/>
    <property type="project" value="InterPro"/>
</dbReference>
<evidence type="ECO:0000313" key="12">
    <source>
        <dbReference type="Proteomes" id="UP000183192"/>
    </source>
</evidence>
<protein>
    <recommendedName>
        <fullName evidence="2">DNA polymerase III subunit delta</fullName>
        <ecNumber evidence="1">2.7.7.7</ecNumber>
    </recommendedName>
</protein>
<dbReference type="InterPro" id="IPR010372">
    <property type="entry name" value="DNA_pol3_delta_N"/>
</dbReference>
<dbReference type="EMBL" id="MNUU01000070">
    <property type="protein sequence ID" value="OIO06757.1"/>
    <property type="molecule type" value="Genomic_DNA"/>
</dbReference>
<dbReference type="PANTHER" id="PTHR34388">
    <property type="entry name" value="DNA POLYMERASE III SUBUNIT DELTA"/>
    <property type="match status" value="1"/>
</dbReference>
<evidence type="ECO:0000313" key="11">
    <source>
        <dbReference type="EMBL" id="OIO06757.1"/>
    </source>
</evidence>
<name>A0A1J4T7E8_9BACT</name>
<feature type="domain" description="DNA polymerase III delta N-terminal" evidence="9">
    <location>
        <begin position="4"/>
        <end position="122"/>
    </location>
</feature>
<evidence type="ECO:0000259" key="10">
    <source>
        <dbReference type="Pfam" id="PF21694"/>
    </source>
</evidence>
<keyword evidence="5" id="KW-0235">DNA replication</keyword>
<dbReference type="InterPro" id="IPR005790">
    <property type="entry name" value="DNA_polIII_delta"/>
</dbReference>
<comment type="similarity">
    <text evidence="7">Belongs to the DNA polymerase HolA subunit family.</text>
</comment>
<gene>
    <name evidence="11" type="ORF">AUJ27_03605</name>
</gene>
<accession>A0A1J4T7E8</accession>
<evidence type="ECO:0000259" key="9">
    <source>
        <dbReference type="Pfam" id="PF06144"/>
    </source>
</evidence>
<comment type="catalytic activity">
    <reaction evidence="8">
        <text>DNA(n) + a 2'-deoxyribonucleoside 5'-triphosphate = DNA(n+1) + diphosphate</text>
        <dbReference type="Rhea" id="RHEA:22508"/>
        <dbReference type="Rhea" id="RHEA-COMP:17339"/>
        <dbReference type="Rhea" id="RHEA-COMP:17340"/>
        <dbReference type="ChEBI" id="CHEBI:33019"/>
        <dbReference type="ChEBI" id="CHEBI:61560"/>
        <dbReference type="ChEBI" id="CHEBI:173112"/>
        <dbReference type="EC" id="2.7.7.7"/>
    </reaction>
</comment>
<keyword evidence="3" id="KW-0808">Transferase</keyword>
<evidence type="ECO:0000256" key="2">
    <source>
        <dbReference type="ARBA" id="ARBA00017703"/>
    </source>
</evidence>
<dbReference type="STRING" id="1805146.AUJ27_03605"/>
<feature type="domain" description="DNA polymerase III delta subunit-like C-terminal" evidence="10">
    <location>
        <begin position="212"/>
        <end position="330"/>
    </location>
</feature>
<dbReference type="GO" id="GO:0006261">
    <property type="term" value="P:DNA-templated DNA replication"/>
    <property type="evidence" value="ECO:0007669"/>
    <property type="project" value="TreeGrafter"/>
</dbReference>
<evidence type="ECO:0000256" key="4">
    <source>
        <dbReference type="ARBA" id="ARBA00022695"/>
    </source>
</evidence>
<dbReference type="Pfam" id="PF06144">
    <property type="entry name" value="DNA_pol3_delta"/>
    <property type="match status" value="1"/>
</dbReference>